<organism evidence="2 3">
    <name type="scientific">Paxillus involutus ATCC 200175</name>
    <dbReference type="NCBI Taxonomy" id="664439"/>
    <lineage>
        <taxon>Eukaryota</taxon>
        <taxon>Fungi</taxon>
        <taxon>Dikarya</taxon>
        <taxon>Basidiomycota</taxon>
        <taxon>Agaricomycotina</taxon>
        <taxon>Agaricomycetes</taxon>
        <taxon>Agaricomycetidae</taxon>
        <taxon>Boletales</taxon>
        <taxon>Paxilineae</taxon>
        <taxon>Paxillaceae</taxon>
        <taxon>Paxillus</taxon>
    </lineage>
</organism>
<proteinExistence type="predicted"/>
<evidence type="ECO:0000256" key="1">
    <source>
        <dbReference type="SAM" id="MobiDB-lite"/>
    </source>
</evidence>
<gene>
    <name evidence="2" type="ORF">PAXINDRAFT_86534</name>
</gene>
<feature type="region of interest" description="Disordered" evidence="1">
    <location>
        <begin position="1"/>
        <end position="33"/>
    </location>
</feature>
<reference evidence="2 3" key="1">
    <citation type="submission" date="2014-06" db="EMBL/GenBank/DDBJ databases">
        <authorList>
            <consortium name="DOE Joint Genome Institute"/>
            <person name="Kuo A."/>
            <person name="Kohler A."/>
            <person name="Nagy L.G."/>
            <person name="Floudas D."/>
            <person name="Copeland A."/>
            <person name="Barry K.W."/>
            <person name="Cichocki N."/>
            <person name="Veneault-Fourrey C."/>
            <person name="LaButti K."/>
            <person name="Lindquist E.A."/>
            <person name="Lipzen A."/>
            <person name="Lundell T."/>
            <person name="Morin E."/>
            <person name="Murat C."/>
            <person name="Sun H."/>
            <person name="Tunlid A."/>
            <person name="Henrissat B."/>
            <person name="Grigoriev I.V."/>
            <person name="Hibbett D.S."/>
            <person name="Martin F."/>
            <person name="Nordberg H.P."/>
            <person name="Cantor M.N."/>
            <person name="Hua S.X."/>
        </authorList>
    </citation>
    <scope>NUCLEOTIDE SEQUENCE [LARGE SCALE GENOMIC DNA]</scope>
    <source>
        <strain evidence="2 3">ATCC 200175</strain>
    </source>
</reference>
<dbReference type="HOGENOM" id="CLU_1152089_0_0_1"/>
<dbReference type="Proteomes" id="UP000053647">
    <property type="component" value="Unassembled WGS sequence"/>
</dbReference>
<reference evidence="3" key="2">
    <citation type="submission" date="2015-01" db="EMBL/GenBank/DDBJ databases">
        <title>Evolutionary Origins and Diversification of the Mycorrhizal Mutualists.</title>
        <authorList>
            <consortium name="DOE Joint Genome Institute"/>
            <consortium name="Mycorrhizal Genomics Consortium"/>
            <person name="Kohler A."/>
            <person name="Kuo A."/>
            <person name="Nagy L.G."/>
            <person name="Floudas D."/>
            <person name="Copeland A."/>
            <person name="Barry K.W."/>
            <person name="Cichocki N."/>
            <person name="Veneault-Fourrey C."/>
            <person name="LaButti K."/>
            <person name="Lindquist E.A."/>
            <person name="Lipzen A."/>
            <person name="Lundell T."/>
            <person name="Morin E."/>
            <person name="Murat C."/>
            <person name="Riley R."/>
            <person name="Ohm R."/>
            <person name="Sun H."/>
            <person name="Tunlid A."/>
            <person name="Henrissat B."/>
            <person name="Grigoriev I.V."/>
            <person name="Hibbett D.S."/>
            <person name="Martin F."/>
        </authorList>
    </citation>
    <scope>NUCLEOTIDE SEQUENCE [LARGE SCALE GENOMIC DNA]</scope>
    <source>
        <strain evidence="3">ATCC 200175</strain>
    </source>
</reference>
<dbReference type="EMBL" id="KN819416">
    <property type="protein sequence ID" value="KIJ10136.1"/>
    <property type="molecule type" value="Genomic_DNA"/>
</dbReference>
<name>A0A0C9TSK2_PAXIN</name>
<evidence type="ECO:0000313" key="2">
    <source>
        <dbReference type="EMBL" id="KIJ10136.1"/>
    </source>
</evidence>
<protein>
    <submittedName>
        <fullName evidence="2">Uncharacterized protein</fullName>
    </submittedName>
</protein>
<keyword evidence="3" id="KW-1185">Reference proteome</keyword>
<dbReference type="AlphaFoldDB" id="A0A0C9TSK2"/>
<accession>A0A0C9TSK2</accession>
<dbReference type="OrthoDB" id="3208495at2759"/>
<sequence length="241" mass="26884">MGCVIFPLQAPRDSPPVYPSQSSRSPSPQEPPPLVEYCTSPDNLGLFRIYPSQPTLFPEQADTIHVVADAPTFEQPPASLCNPPTAHSLSPIGDITPKNLYSAFSSPTAGLLMCWQYSGSNSKSATELNCLWSFIQDPEFDATLHTSFSHDHERKLIEKYLQDNSNPFKADHGWQTSSVPILLPKEKRKWKSELDTAIPTLTVVGVHHHDIINIIISVFEDPISHQQGDNFSELTYCIWNV</sequence>
<evidence type="ECO:0000313" key="3">
    <source>
        <dbReference type="Proteomes" id="UP000053647"/>
    </source>
</evidence>